<keyword evidence="1" id="KW-0472">Membrane</keyword>
<proteinExistence type="predicted"/>
<organism evidence="2 3">
    <name type="scientific">Acinetobacter tandoii DSM 14970 = CIP 107469</name>
    <dbReference type="NCBI Taxonomy" id="1120927"/>
    <lineage>
        <taxon>Bacteria</taxon>
        <taxon>Pseudomonadati</taxon>
        <taxon>Pseudomonadota</taxon>
        <taxon>Gammaproteobacteria</taxon>
        <taxon>Moraxellales</taxon>
        <taxon>Moraxellaceae</taxon>
        <taxon>Acinetobacter</taxon>
    </lineage>
</organism>
<feature type="transmembrane region" description="Helical" evidence="1">
    <location>
        <begin position="20"/>
        <end position="38"/>
    </location>
</feature>
<dbReference type="Proteomes" id="UP000016201">
    <property type="component" value="Unassembled WGS sequence"/>
</dbReference>
<dbReference type="RefSeq" id="WP_016167376.1">
    <property type="nucleotide sequence ID" value="NZ_JHZG01000004.1"/>
</dbReference>
<comment type="caution">
    <text evidence="2">The sequence shown here is derived from an EMBL/GenBank/DDBJ whole genome shotgun (WGS) entry which is preliminary data.</text>
</comment>
<reference evidence="2 3" key="1">
    <citation type="submission" date="2013-03" db="EMBL/GenBank/DDBJ databases">
        <title>The Genome Sequence of Acinetobacter tandoii CIP 107469.</title>
        <authorList>
            <consortium name="The Broad Institute Genome Sequencing Platform"/>
            <consortium name="The Broad Institute Genome Sequencing Center for Infectious Disease"/>
            <person name="Cerqueira G."/>
            <person name="Feldgarden M."/>
            <person name="Courvalin P."/>
            <person name="Perichon B."/>
            <person name="Grillot-Courvalin C."/>
            <person name="Clermont D."/>
            <person name="Rocha E."/>
            <person name="Yoon E.-J."/>
            <person name="Nemec A."/>
            <person name="Walker B."/>
            <person name="Young S.K."/>
            <person name="Zeng Q."/>
            <person name="Gargeya S."/>
            <person name="Fitzgerald M."/>
            <person name="Haas B."/>
            <person name="Abouelleil A."/>
            <person name="Alvarado L."/>
            <person name="Arachchi H.M."/>
            <person name="Berlin A.M."/>
            <person name="Chapman S.B."/>
            <person name="Dewar J."/>
            <person name="Goldberg J."/>
            <person name="Griggs A."/>
            <person name="Gujja S."/>
            <person name="Hansen M."/>
            <person name="Howarth C."/>
            <person name="Imamovic A."/>
            <person name="Larimer J."/>
            <person name="McCowan C."/>
            <person name="Murphy C."/>
            <person name="Neiman D."/>
            <person name="Pearson M."/>
            <person name="Priest M."/>
            <person name="Roberts A."/>
            <person name="Saif S."/>
            <person name="Shea T."/>
            <person name="Sisk P."/>
            <person name="Sykes S."/>
            <person name="Wortman J."/>
            <person name="Nusbaum C."/>
            <person name="Birren B."/>
        </authorList>
    </citation>
    <scope>NUCLEOTIDE SEQUENCE [LARGE SCALE GENOMIC DNA]</scope>
    <source>
        <strain evidence="2 3">CIP 107469</strain>
    </source>
</reference>
<accession>R9AW92</accession>
<sequence>MIKTATYPNKMVLKQKGWKWFVVVVSLQLSLILGYVIAQNL</sequence>
<keyword evidence="3" id="KW-1185">Reference proteome</keyword>
<gene>
    <name evidence="2" type="ORF">I593_02335</name>
</gene>
<keyword evidence="1" id="KW-0812">Transmembrane</keyword>
<name>R9AW92_9GAMM</name>
<dbReference type="PATRIC" id="fig|1120927.3.peg.2268"/>
<dbReference type="AlphaFoldDB" id="R9AW92"/>
<keyword evidence="1" id="KW-1133">Transmembrane helix</keyword>
<evidence type="ECO:0000256" key="1">
    <source>
        <dbReference type="SAM" id="Phobius"/>
    </source>
</evidence>
<evidence type="ECO:0000313" key="2">
    <source>
        <dbReference type="EMBL" id="EOR06468.1"/>
    </source>
</evidence>
<protein>
    <submittedName>
        <fullName evidence="2">Uncharacterized protein</fullName>
    </submittedName>
</protein>
<evidence type="ECO:0000313" key="3">
    <source>
        <dbReference type="Proteomes" id="UP000016201"/>
    </source>
</evidence>
<dbReference type="EMBL" id="AQFM01000039">
    <property type="protein sequence ID" value="EOR06468.1"/>
    <property type="molecule type" value="Genomic_DNA"/>
</dbReference>
<dbReference type="NCBIfam" id="NF040911">
    <property type="entry name" value="KGW_Acineto"/>
    <property type="match status" value="1"/>
</dbReference>